<dbReference type="EMBL" id="CP089983">
    <property type="protein sequence ID" value="WXB02086.1"/>
    <property type="molecule type" value="Genomic_DNA"/>
</dbReference>
<feature type="compositionally biased region" description="Gly residues" evidence="1">
    <location>
        <begin position="284"/>
        <end position="294"/>
    </location>
</feature>
<evidence type="ECO:0000313" key="3">
    <source>
        <dbReference type="Proteomes" id="UP001374803"/>
    </source>
</evidence>
<gene>
    <name evidence="2" type="ORF">LVJ94_34880</name>
</gene>
<feature type="region of interest" description="Disordered" evidence="1">
    <location>
        <begin position="264"/>
        <end position="316"/>
    </location>
</feature>
<organism evidence="2 3">
    <name type="scientific">Pendulispora rubella</name>
    <dbReference type="NCBI Taxonomy" id="2741070"/>
    <lineage>
        <taxon>Bacteria</taxon>
        <taxon>Pseudomonadati</taxon>
        <taxon>Myxococcota</taxon>
        <taxon>Myxococcia</taxon>
        <taxon>Myxococcales</taxon>
        <taxon>Sorangiineae</taxon>
        <taxon>Pendulisporaceae</taxon>
        <taxon>Pendulispora</taxon>
    </lineage>
</organism>
<proteinExistence type="predicted"/>
<keyword evidence="3" id="KW-1185">Reference proteome</keyword>
<evidence type="ECO:0000313" key="2">
    <source>
        <dbReference type="EMBL" id="WXB02086.1"/>
    </source>
</evidence>
<feature type="compositionally biased region" description="Polar residues" evidence="1">
    <location>
        <begin position="300"/>
        <end position="309"/>
    </location>
</feature>
<protein>
    <submittedName>
        <fullName evidence="2">Uncharacterized protein</fullName>
    </submittedName>
</protein>
<sequence>MAPRTNYSRVNTGAVGAADAIAAAQKSIPPRGLEMLPTSGAGAALERPRLQDMVKAAMRSSLARLDVTREALRQSGTGSEKAAASPCATCGKSADECKGHEKRAELALKLASALEYIADELSKEGASLVEPGKGPGALQVSEVRASTPLPEHHGQAHHQVPEHPGLQKGLRTEQAPTQLENTLEHPPGPRERMVLRNQGGKTASLAARIRKLASERADLEETESEGMSEAKKGLAKVERAHEREKAASLVDYYARRTKEAEDAINPAHISAGRAVPPETSAAGEKGGQPAGGAPQGPTQLVASNESSAHYTRGQAYANRKTDLRKYLTEPALTSSTDRTLQDVFANTPRAGVKISSAPEILSPRTAAARALLHKLAESVLKAPAAEGARGDA</sequence>
<evidence type="ECO:0000256" key="1">
    <source>
        <dbReference type="SAM" id="MobiDB-lite"/>
    </source>
</evidence>
<accession>A0ABZ2KX01</accession>
<dbReference type="RefSeq" id="WP_394831711.1">
    <property type="nucleotide sequence ID" value="NZ_CP089929.1"/>
</dbReference>
<feature type="compositionally biased region" description="Basic and acidic residues" evidence="1">
    <location>
        <begin position="228"/>
        <end position="239"/>
    </location>
</feature>
<feature type="region of interest" description="Disordered" evidence="1">
    <location>
        <begin position="217"/>
        <end position="239"/>
    </location>
</feature>
<dbReference type="Proteomes" id="UP001374803">
    <property type="component" value="Chromosome"/>
</dbReference>
<name>A0ABZ2KX01_9BACT</name>
<reference evidence="2" key="1">
    <citation type="submission" date="2021-12" db="EMBL/GenBank/DDBJ databases">
        <title>Discovery of the Pendulisporaceae a myxobacterial family with distinct sporulation behavior and unique specialized metabolism.</title>
        <authorList>
            <person name="Garcia R."/>
            <person name="Popoff A."/>
            <person name="Bader C.D."/>
            <person name="Loehr J."/>
            <person name="Walesch S."/>
            <person name="Walt C."/>
            <person name="Boldt J."/>
            <person name="Bunk B."/>
            <person name="Haeckl F.J.F.P.J."/>
            <person name="Gunesch A.P."/>
            <person name="Birkelbach J."/>
            <person name="Nuebel U."/>
            <person name="Pietschmann T."/>
            <person name="Bach T."/>
            <person name="Mueller R."/>
        </authorList>
    </citation>
    <scope>NUCLEOTIDE SEQUENCE</scope>
    <source>
        <strain evidence="2">MSr11367</strain>
    </source>
</reference>
<feature type="region of interest" description="Disordered" evidence="1">
    <location>
        <begin position="73"/>
        <end position="95"/>
    </location>
</feature>